<accession>A0A7V8VGB0</accession>
<reference evidence="2 3" key="1">
    <citation type="submission" date="2020-07" db="EMBL/GenBank/DDBJ databases">
        <title>Thermogemmata thermophila gen. nov., sp. nov., a novel moderate thermophilic planctomycete from a Kamchatka hot spring.</title>
        <authorList>
            <person name="Elcheninov A.G."/>
            <person name="Podosokorskaya O.A."/>
            <person name="Kovaleva O.L."/>
            <person name="Novikov A."/>
            <person name="Bonch-Osmolovskaya E.A."/>
            <person name="Toshchakov S.V."/>
            <person name="Kublanov I.V."/>
        </authorList>
    </citation>
    <scope>NUCLEOTIDE SEQUENCE [LARGE SCALE GENOMIC DNA]</scope>
    <source>
        <strain evidence="2 3">2918</strain>
    </source>
</reference>
<evidence type="ECO:0000313" key="2">
    <source>
        <dbReference type="EMBL" id="MBA2227524.1"/>
    </source>
</evidence>
<dbReference type="Proteomes" id="UP000542342">
    <property type="component" value="Unassembled WGS sequence"/>
</dbReference>
<keyword evidence="3" id="KW-1185">Reference proteome</keyword>
<dbReference type="RefSeq" id="WP_194539390.1">
    <property type="nucleotide sequence ID" value="NZ_JACEFB010000015.1"/>
</dbReference>
<evidence type="ECO:0000313" key="3">
    <source>
        <dbReference type="Proteomes" id="UP000542342"/>
    </source>
</evidence>
<dbReference type="PRINTS" id="PR00313">
    <property type="entry name" value="CABNDNGRPT"/>
</dbReference>
<sequence>MLILREKAESARRGIPVEAAQGASGGTAGVPQHAYGNNVREAAMAASRLHLECLEGRECPATVNLFNGILTVLGTDSADSIIISQSGTTISVAGQSFSAAQVRRIVVSAGQGDDLVRNNTAIAATLYGGIGHDRLIGGSGRDVLYGGQGNDYLNGRQGVDRLIGGSGNDQLVDTLGGDVLNGGSPAPNRGNTSFEAEIIRLVNQERARAGLAPLTVSGRLNQAAYLHTLDMTAISNRYGPDAGHQHTLFGTTRPQLLDRLDAAGYDTWTRSFAFGENIAYGYSSPAEVMSAWMASPGHRANILNPNFTEIGVSVLADASGRLFFTQNFGRLV</sequence>
<dbReference type="SUPFAM" id="SSF55797">
    <property type="entry name" value="PR-1-like"/>
    <property type="match status" value="1"/>
</dbReference>
<gene>
    <name evidence="2" type="ORF">H0921_15295</name>
</gene>
<dbReference type="InterPro" id="IPR011049">
    <property type="entry name" value="Serralysin-like_metalloprot_C"/>
</dbReference>
<name>A0A7V8VGB0_9BACT</name>
<dbReference type="PROSITE" id="PS00330">
    <property type="entry name" value="HEMOLYSIN_CALCIUM"/>
    <property type="match status" value="2"/>
</dbReference>
<evidence type="ECO:0000259" key="1">
    <source>
        <dbReference type="Pfam" id="PF00188"/>
    </source>
</evidence>
<dbReference type="Pfam" id="PF00188">
    <property type="entry name" value="CAP"/>
    <property type="match status" value="1"/>
</dbReference>
<organism evidence="2 3">
    <name type="scientific">Thermogemmata fonticola</name>
    <dbReference type="NCBI Taxonomy" id="2755323"/>
    <lineage>
        <taxon>Bacteria</taxon>
        <taxon>Pseudomonadati</taxon>
        <taxon>Planctomycetota</taxon>
        <taxon>Planctomycetia</taxon>
        <taxon>Gemmatales</taxon>
        <taxon>Gemmataceae</taxon>
        <taxon>Thermogemmata</taxon>
    </lineage>
</organism>
<dbReference type="CDD" id="cd05379">
    <property type="entry name" value="CAP_bacterial"/>
    <property type="match status" value="1"/>
</dbReference>
<dbReference type="AlphaFoldDB" id="A0A7V8VGB0"/>
<proteinExistence type="predicted"/>
<dbReference type="PANTHER" id="PTHR31157:SF1">
    <property type="entry name" value="SCP DOMAIN-CONTAINING PROTEIN"/>
    <property type="match status" value="1"/>
</dbReference>
<dbReference type="EMBL" id="JACEFB010000015">
    <property type="protein sequence ID" value="MBA2227524.1"/>
    <property type="molecule type" value="Genomic_DNA"/>
</dbReference>
<dbReference type="Pfam" id="PF00353">
    <property type="entry name" value="HemolysinCabind"/>
    <property type="match status" value="2"/>
</dbReference>
<comment type="caution">
    <text evidence="2">The sequence shown here is derived from an EMBL/GenBank/DDBJ whole genome shotgun (WGS) entry which is preliminary data.</text>
</comment>
<protein>
    <recommendedName>
        <fullName evidence="1">SCP domain-containing protein</fullName>
    </recommendedName>
</protein>
<dbReference type="Gene3D" id="3.40.33.10">
    <property type="entry name" value="CAP"/>
    <property type="match status" value="1"/>
</dbReference>
<dbReference type="InterPro" id="IPR018511">
    <property type="entry name" value="Hemolysin-typ_Ca-bd_CS"/>
</dbReference>
<dbReference type="InterPro" id="IPR001343">
    <property type="entry name" value="Hemolysn_Ca-bd"/>
</dbReference>
<dbReference type="SUPFAM" id="SSF51120">
    <property type="entry name" value="beta-Roll"/>
    <property type="match status" value="1"/>
</dbReference>
<dbReference type="InterPro" id="IPR035940">
    <property type="entry name" value="CAP_sf"/>
</dbReference>
<feature type="domain" description="SCP" evidence="1">
    <location>
        <begin position="200"/>
        <end position="328"/>
    </location>
</feature>
<dbReference type="PANTHER" id="PTHR31157">
    <property type="entry name" value="SCP DOMAIN-CONTAINING PROTEIN"/>
    <property type="match status" value="1"/>
</dbReference>
<dbReference type="InterPro" id="IPR014044">
    <property type="entry name" value="CAP_dom"/>
</dbReference>
<dbReference type="GO" id="GO:0005509">
    <property type="term" value="F:calcium ion binding"/>
    <property type="evidence" value="ECO:0007669"/>
    <property type="project" value="InterPro"/>
</dbReference>